<dbReference type="InterPro" id="IPR018378">
    <property type="entry name" value="C-type_lectin_CS"/>
</dbReference>
<reference evidence="4 5" key="1">
    <citation type="submission" date="2022-01" db="EMBL/GenBank/DDBJ databases">
        <title>A high-quality chromosome-level genome assembly of rohu carp, Labeo rohita.</title>
        <authorList>
            <person name="Arick M.A. II"/>
            <person name="Hsu C.-Y."/>
            <person name="Magbanua Z."/>
            <person name="Pechanova O."/>
            <person name="Grover C."/>
            <person name="Miller E."/>
            <person name="Thrash A."/>
            <person name="Ezzel L."/>
            <person name="Alam S."/>
            <person name="Benzie J."/>
            <person name="Hamilton M."/>
            <person name="Karsi A."/>
            <person name="Lawrence M.L."/>
            <person name="Peterson D.G."/>
        </authorList>
    </citation>
    <scope>NUCLEOTIDE SEQUENCE [LARGE SCALE GENOMIC DNA]</scope>
    <source>
        <strain evidence="5">BAU-BD-2019</strain>
        <tissue evidence="4">Blood</tissue>
    </source>
</reference>
<dbReference type="SMART" id="SM00034">
    <property type="entry name" value="CLECT"/>
    <property type="match status" value="1"/>
</dbReference>
<feature type="chain" id="PRO_5047166373" evidence="2">
    <location>
        <begin position="20"/>
        <end position="140"/>
    </location>
</feature>
<keyword evidence="2" id="KW-0732">Signal</keyword>
<dbReference type="EMBL" id="JACTAM010000009">
    <property type="protein sequence ID" value="KAI2660737.1"/>
    <property type="molecule type" value="Genomic_DNA"/>
</dbReference>
<dbReference type="Pfam" id="PF00059">
    <property type="entry name" value="Lectin_C"/>
    <property type="match status" value="1"/>
</dbReference>
<dbReference type="SUPFAM" id="SSF56436">
    <property type="entry name" value="C-type lectin-like"/>
    <property type="match status" value="1"/>
</dbReference>
<dbReference type="InterPro" id="IPR001304">
    <property type="entry name" value="C-type_lectin-like"/>
</dbReference>
<organism evidence="4 5">
    <name type="scientific">Labeo rohita</name>
    <name type="common">Indian major carp</name>
    <name type="synonym">Cyprinus rohita</name>
    <dbReference type="NCBI Taxonomy" id="84645"/>
    <lineage>
        <taxon>Eukaryota</taxon>
        <taxon>Metazoa</taxon>
        <taxon>Chordata</taxon>
        <taxon>Craniata</taxon>
        <taxon>Vertebrata</taxon>
        <taxon>Euteleostomi</taxon>
        <taxon>Actinopterygii</taxon>
        <taxon>Neopterygii</taxon>
        <taxon>Teleostei</taxon>
        <taxon>Ostariophysi</taxon>
        <taxon>Cypriniformes</taxon>
        <taxon>Cyprinidae</taxon>
        <taxon>Labeoninae</taxon>
        <taxon>Labeonini</taxon>
        <taxon>Labeo</taxon>
    </lineage>
</organism>
<keyword evidence="5" id="KW-1185">Reference proteome</keyword>
<evidence type="ECO:0000256" key="2">
    <source>
        <dbReference type="SAM" id="SignalP"/>
    </source>
</evidence>
<feature type="signal peptide" evidence="2">
    <location>
        <begin position="1"/>
        <end position="19"/>
    </location>
</feature>
<comment type="caution">
    <text evidence="4">The sequence shown here is derived from an EMBL/GenBank/DDBJ whole genome shotgun (WGS) entry which is preliminary data.</text>
</comment>
<dbReference type="InterPro" id="IPR016186">
    <property type="entry name" value="C-type_lectin-like/link_sf"/>
</dbReference>
<keyword evidence="1" id="KW-1015">Disulfide bond</keyword>
<name>A0ABQ8MCZ2_LABRO</name>
<feature type="domain" description="C-type lectin" evidence="3">
    <location>
        <begin position="48"/>
        <end position="137"/>
    </location>
</feature>
<dbReference type="CDD" id="cd00037">
    <property type="entry name" value="CLECT"/>
    <property type="match status" value="1"/>
</dbReference>
<dbReference type="Proteomes" id="UP000830375">
    <property type="component" value="Unassembled WGS sequence"/>
</dbReference>
<dbReference type="PROSITE" id="PS00615">
    <property type="entry name" value="C_TYPE_LECTIN_1"/>
    <property type="match status" value="1"/>
</dbReference>
<proteinExistence type="predicted"/>
<dbReference type="Gene3D" id="3.10.100.10">
    <property type="entry name" value="Mannose-Binding Protein A, subunit A"/>
    <property type="match status" value="1"/>
</dbReference>
<accession>A0ABQ8MCZ2</accession>
<dbReference type="InterPro" id="IPR016187">
    <property type="entry name" value="CTDL_fold"/>
</dbReference>
<sequence length="140" mass="15537">MAVLRSLLLLFTVFSMGNAEVEKCPYGWRILESNATSSSLGRLTGSQQRNCQSLGASLASVHSKLENDFLLSLLPSSSTQSWDGEWMWSDGTPYDYTNWCSVEPNVGGSENCMEINWTINHCWNDRACFESLGYACATAM</sequence>
<gene>
    <name evidence="4" type="ORF">H4Q32_008387</name>
</gene>
<evidence type="ECO:0000259" key="3">
    <source>
        <dbReference type="PROSITE" id="PS50041"/>
    </source>
</evidence>
<dbReference type="PROSITE" id="PS50041">
    <property type="entry name" value="C_TYPE_LECTIN_2"/>
    <property type="match status" value="1"/>
</dbReference>
<dbReference type="PANTHER" id="PTHR22803">
    <property type="entry name" value="MANNOSE, PHOSPHOLIPASE, LECTIN RECEPTOR RELATED"/>
    <property type="match status" value="1"/>
</dbReference>
<protein>
    <submittedName>
        <fullName evidence="4">Ladderlectin</fullName>
    </submittedName>
</protein>
<evidence type="ECO:0000256" key="1">
    <source>
        <dbReference type="ARBA" id="ARBA00023157"/>
    </source>
</evidence>
<evidence type="ECO:0000313" key="4">
    <source>
        <dbReference type="EMBL" id="KAI2660737.1"/>
    </source>
</evidence>
<dbReference type="InterPro" id="IPR050111">
    <property type="entry name" value="C-type_lectin/snaclec_domain"/>
</dbReference>
<evidence type="ECO:0000313" key="5">
    <source>
        <dbReference type="Proteomes" id="UP000830375"/>
    </source>
</evidence>